<sequence length="101" mass="11803">MTYHQESHQLELCQHLTDWVICDSQPLTVLESPAFKQLIFQLDLKFQIPNPKYIKLLIYKAYNYLKSLIIEKLEKDANAVSLTCDLWTGCNRQDAFAVLLK</sequence>
<keyword evidence="2" id="KW-0479">Metal-binding</keyword>
<keyword evidence="7" id="KW-1185">Reference proteome</keyword>
<evidence type="ECO:0000256" key="5">
    <source>
        <dbReference type="ARBA" id="ARBA00023242"/>
    </source>
</evidence>
<dbReference type="EMBL" id="JEMT01029088">
    <property type="protein sequence ID" value="EXX53087.1"/>
    <property type="molecule type" value="Genomic_DNA"/>
</dbReference>
<accession>A0A015I7K7</accession>
<dbReference type="PANTHER" id="PTHR46481">
    <property type="entry name" value="ZINC FINGER BED DOMAIN-CONTAINING PROTEIN 4"/>
    <property type="match status" value="1"/>
</dbReference>
<dbReference type="InterPro" id="IPR052035">
    <property type="entry name" value="ZnF_BED_domain_contain"/>
</dbReference>
<evidence type="ECO:0000313" key="6">
    <source>
        <dbReference type="EMBL" id="EXX53087.1"/>
    </source>
</evidence>
<comment type="caution">
    <text evidence="6">The sequence shown here is derived from an EMBL/GenBank/DDBJ whole genome shotgun (WGS) entry which is preliminary data.</text>
</comment>
<dbReference type="GO" id="GO:0005634">
    <property type="term" value="C:nucleus"/>
    <property type="evidence" value="ECO:0007669"/>
    <property type="project" value="UniProtKB-SubCell"/>
</dbReference>
<evidence type="ECO:0000256" key="1">
    <source>
        <dbReference type="ARBA" id="ARBA00004123"/>
    </source>
</evidence>
<dbReference type="Proteomes" id="UP000022910">
    <property type="component" value="Unassembled WGS sequence"/>
</dbReference>
<dbReference type="AlphaFoldDB" id="A0A015I7K7"/>
<dbReference type="HOGENOM" id="CLU_2172409_0_0_1"/>
<dbReference type="OrthoDB" id="2419393at2759"/>
<evidence type="ECO:0000256" key="2">
    <source>
        <dbReference type="ARBA" id="ARBA00022723"/>
    </source>
</evidence>
<proteinExistence type="predicted"/>
<protein>
    <submittedName>
        <fullName evidence="6">Uncharacterized protein</fullName>
    </submittedName>
</protein>
<evidence type="ECO:0000313" key="7">
    <source>
        <dbReference type="Proteomes" id="UP000022910"/>
    </source>
</evidence>
<evidence type="ECO:0000256" key="4">
    <source>
        <dbReference type="ARBA" id="ARBA00022833"/>
    </source>
</evidence>
<reference evidence="6 7" key="1">
    <citation type="submission" date="2014-02" db="EMBL/GenBank/DDBJ databases">
        <title>Single nucleus genome sequencing reveals high similarity among nuclei of an endomycorrhizal fungus.</title>
        <authorList>
            <person name="Lin K."/>
            <person name="Geurts R."/>
            <person name="Zhang Z."/>
            <person name="Limpens E."/>
            <person name="Saunders D.G."/>
            <person name="Mu D."/>
            <person name="Pang E."/>
            <person name="Cao H."/>
            <person name="Cha H."/>
            <person name="Lin T."/>
            <person name="Zhou Q."/>
            <person name="Shang Y."/>
            <person name="Li Y."/>
            <person name="Ivanov S."/>
            <person name="Sharma T."/>
            <person name="Velzen R.V."/>
            <person name="Ruijter N.D."/>
            <person name="Aanen D.K."/>
            <person name="Win J."/>
            <person name="Kamoun S."/>
            <person name="Bisseling T."/>
            <person name="Huang S."/>
        </authorList>
    </citation>
    <scope>NUCLEOTIDE SEQUENCE [LARGE SCALE GENOMIC DNA]</scope>
    <source>
        <strain evidence="7">DAOM197198w</strain>
    </source>
</reference>
<gene>
    <name evidence="6" type="ORF">RirG_247230</name>
</gene>
<dbReference type="PANTHER" id="PTHR46481:SF10">
    <property type="entry name" value="ZINC FINGER BED DOMAIN-CONTAINING PROTEIN 39"/>
    <property type="match status" value="1"/>
</dbReference>
<keyword evidence="3" id="KW-0863">Zinc-finger</keyword>
<name>A0A015I7K7_RHIIW</name>
<evidence type="ECO:0000256" key="3">
    <source>
        <dbReference type="ARBA" id="ARBA00022771"/>
    </source>
</evidence>
<dbReference type="SUPFAM" id="SSF140996">
    <property type="entry name" value="Hermes dimerisation domain"/>
    <property type="match status" value="1"/>
</dbReference>
<dbReference type="GO" id="GO:0008270">
    <property type="term" value="F:zinc ion binding"/>
    <property type="evidence" value="ECO:0007669"/>
    <property type="project" value="UniProtKB-KW"/>
</dbReference>
<keyword evidence="5" id="KW-0539">Nucleus</keyword>
<organism evidence="6 7">
    <name type="scientific">Rhizophagus irregularis (strain DAOM 197198w)</name>
    <name type="common">Glomus intraradices</name>
    <dbReference type="NCBI Taxonomy" id="1432141"/>
    <lineage>
        <taxon>Eukaryota</taxon>
        <taxon>Fungi</taxon>
        <taxon>Fungi incertae sedis</taxon>
        <taxon>Mucoromycota</taxon>
        <taxon>Glomeromycotina</taxon>
        <taxon>Glomeromycetes</taxon>
        <taxon>Glomerales</taxon>
        <taxon>Glomeraceae</taxon>
        <taxon>Rhizophagus</taxon>
    </lineage>
</organism>
<comment type="subcellular location">
    <subcellularLocation>
        <location evidence="1">Nucleus</location>
    </subcellularLocation>
</comment>
<keyword evidence="4" id="KW-0862">Zinc</keyword>